<dbReference type="InterPro" id="IPR029026">
    <property type="entry name" value="tRNA_m1G_MTases_N"/>
</dbReference>
<dbReference type="Pfam" id="PF22435">
    <property type="entry name" value="MRM3-like_sub_bind"/>
    <property type="match status" value="1"/>
</dbReference>
<keyword evidence="3 6" id="KW-0808">Transferase</keyword>
<dbReference type="Pfam" id="PF00588">
    <property type="entry name" value="SpoU_methylase"/>
    <property type="match status" value="1"/>
</dbReference>
<feature type="domain" description="MRM3-like substrate binding" evidence="5">
    <location>
        <begin position="9"/>
        <end position="99"/>
    </location>
</feature>
<dbReference type="InterPro" id="IPR001537">
    <property type="entry name" value="SpoU_MeTrfase"/>
</dbReference>
<dbReference type="Gene3D" id="3.30.1330.30">
    <property type="match status" value="1"/>
</dbReference>
<feature type="domain" description="tRNA/rRNA methyltransferase SpoU type" evidence="4">
    <location>
        <begin position="116"/>
        <end position="252"/>
    </location>
</feature>
<dbReference type="InterPro" id="IPR029028">
    <property type="entry name" value="Alpha/beta_knot_MTases"/>
</dbReference>
<proteinExistence type="inferred from homology"/>
<dbReference type="PANTHER" id="PTHR43191:SF2">
    <property type="entry name" value="RRNA METHYLTRANSFERASE 3, MITOCHONDRIAL"/>
    <property type="match status" value="1"/>
</dbReference>
<protein>
    <submittedName>
        <fullName evidence="6">RNA methyltransferase</fullName>
    </submittedName>
</protein>
<dbReference type="GO" id="GO:0032259">
    <property type="term" value="P:methylation"/>
    <property type="evidence" value="ECO:0007669"/>
    <property type="project" value="UniProtKB-KW"/>
</dbReference>
<dbReference type="PANTHER" id="PTHR43191">
    <property type="entry name" value="RRNA METHYLTRANSFERASE 3"/>
    <property type="match status" value="1"/>
</dbReference>
<keyword evidence="7" id="KW-1185">Reference proteome</keyword>
<dbReference type="RefSeq" id="WP_173765265.1">
    <property type="nucleotide sequence ID" value="NZ_CP048836.1"/>
</dbReference>
<organism evidence="6 7">
    <name type="scientific">Nitrogeniibacter mangrovi</name>
    <dbReference type="NCBI Taxonomy" id="2016596"/>
    <lineage>
        <taxon>Bacteria</taxon>
        <taxon>Pseudomonadati</taxon>
        <taxon>Pseudomonadota</taxon>
        <taxon>Betaproteobacteria</taxon>
        <taxon>Rhodocyclales</taxon>
        <taxon>Zoogloeaceae</taxon>
        <taxon>Nitrogeniibacter</taxon>
    </lineage>
</organism>
<dbReference type="SUPFAM" id="SSF75217">
    <property type="entry name" value="alpha/beta knot"/>
    <property type="match status" value="1"/>
</dbReference>
<evidence type="ECO:0000313" key="7">
    <source>
        <dbReference type="Proteomes" id="UP000501991"/>
    </source>
</evidence>
<dbReference type="KEGG" id="azq:G3580_10410"/>
<evidence type="ECO:0000256" key="2">
    <source>
        <dbReference type="ARBA" id="ARBA00022603"/>
    </source>
</evidence>
<dbReference type="GO" id="GO:0003723">
    <property type="term" value="F:RNA binding"/>
    <property type="evidence" value="ECO:0007669"/>
    <property type="project" value="InterPro"/>
</dbReference>
<dbReference type="CDD" id="cd18095">
    <property type="entry name" value="SpoU-like_rRNA-MTase"/>
    <property type="match status" value="1"/>
</dbReference>
<evidence type="ECO:0000259" key="4">
    <source>
        <dbReference type="Pfam" id="PF00588"/>
    </source>
</evidence>
<dbReference type="Gene3D" id="3.40.1280.10">
    <property type="match status" value="1"/>
</dbReference>
<comment type="similarity">
    <text evidence="1">Belongs to the class IV-like SAM-binding methyltransferase superfamily. RNA methyltransferase TrmH family.</text>
</comment>
<name>A0A6C1B5P1_9RHOO</name>
<keyword evidence="2 6" id="KW-0489">Methyltransferase</keyword>
<dbReference type="Proteomes" id="UP000501991">
    <property type="component" value="Chromosome"/>
</dbReference>
<dbReference type="GO" id="GO:0006396">
    <property type="term" value="P:RNA processing"/>
    <property type="evidence" value="ECO:0007669"/>
    <property type="project" value="InterPro"/>
</dbReference>
<evidence type="ECO:0000259" key="5">
    <source>
        <dbReference type="Pfam" id="PF22435"/>
    </source>
</evidence>
<dbReference type="AlphaFoldDB" id="A0A6C1B5P1"/>
<gene>
    <name evidence="6" type="ORF">G3580_10410</name>
</gene>
<evidence type="ECO:0000256" key="1">
    <source>
        <dbReference type="ARBA" id="ARBA00007228"/>
    </source>
</evidence>
<dbReference type="EMBL" id="CP048836">
    <property type="protein sequence ID" value="QID18018.1"/>
    <property type="molecule type" value="Genomic_DNA"/>
</dbReference>
<evidence type="ECO:0000313" key="6">
    <source>
        <dbReference type="EMBL" id="QID18018.1"/>
    </source>
</evidence>
<dbReference type="InterPro" id="IPR029064">
    <property type="entry name" value="Ribosomal_eL30-like_sf"/>
</dbReference>
<dbReference type="InterPro" id="IPR051259">
    <property type="entry name" value="rRNA_Methyltransferase"/>
</dbReference>
<dbReference type="GO" id="GO:0008173">
    <property type="term" value="F:RNA methyltransferase activity"/>
    <property type="evidence" value="ECO:0007669"/>
    <property type="project" value="InterPro"/>
</dbReference>
<accession>A0A6C1B5P1</accession>
<dbReference type="InterPro" id="IPR053888">
    <property type="entry name" value="MRM3-like_sub_bind"/>
</dbReference>
<evidence type="ECO:0000256" key="3">
    <source>
        <dbReference type="ARBA" id="ARBA00022679"/>
    </source>
</evidence>
<sequence length="263" mass="28032">METIQSRDNPLVKKIRALAHSGRDRRKLGQTVLDGAHLVDAARQGGYALREVLLSDSGAGRPEHLALIAALPDEVRQVCVPDALFRQLSPVESPSGLLAVIDLPETRRTLPTEGDVLLLDRVQDAGNLGTLLRSAAAAGVPVAVLTPGCAQAWSPRVLRAGMGAHFRLDIIESDDPVAWLERYRGAVYATTLGPGSRDLFETDLRASGVWLFGAEGAGVSPALLAHASHPLVIPMPGAIESLNVAAAAAIGLFEQLRQRRFTR</sequence>
<reference evidence="6 7" key="1">
    <citation type="submission" date="2020-02" db="EMBL/GenBank/DDBJ databases">
        <title>Nitrogenibacter mangrovi gen. nov., sp. nov. isolated from mangrove sediment, a denitrifying betaproteobacterium.</title>
        <authorList>
            <person name="Liao H."/>
            <person name="Tian Y."/>
        </authorList>
    </citation>
    <scope>NUCLEOTIDE SEQUENCE [LARGE SCALE GENOMIC DNA]</scope>
    <source>
        <strain evidence="6 7">M9-3-2</strain>
    </source>
</reference>
<dbReference type="SUPFAM" id="SSF55315">
    <property type="entry name" value="L30e-like"/>
    <property type="match status" value="1"/>
</dbReference>